<sequence length="300" mass="32901">MKRRSLFACAVLIATTFTSAGTAAATTEAGPGTAASPDPNAPKSGIVAGAHAFAPGARNSRAADRFRELRRARVARDEIHGYWGVRPAGDTHDGIMATQSVAPNYRVSSSEDFTYAPTLKAAGSCVEVTTVYSLTMGNGLWAWDWCGHEGPAKEIKIDDAFIETYTKPVNDHPAYNVQLVQTDAAANEWAAYLYNHKTAAWDLFYRQSGRDQSNVTYGWDIFELYTTSDPSSGTSYFCSEAKSDVFESSSIRLRLKEVWRLASPVDSPWEPTAQPNPKDYGCPTLKFDRAGANDHWIVHQ</sequence>
<evidence type="ECO:0000313" key="4">
    <source>
        <dbReference type="Proteomes" id="UP000262882"/>
    </source>
</evidence>
<keyword evidence="4" id="KW-1185">Reference proteome</keyword>
<accession>A0A372GP27</accession>
<dbReference type="RefSeq" id="WP_117397592.1">
    <property type="nucleotide sequence ID" value="NZ_QVNQ01000001.1"/>
</dbReference>
<evidence type="ECO:0000256" key="1">
    <source>
        <dbReference type="SAM" id="MobiDB-lite"/>
    </source>
</evidence>
<proteinExistence type="predicted"/>
<name>A0A372GP27_9ACTN</name>
<gene>
    <name evidence="3" type="ORF">D0T12_02515</name>
</gene>
<feature type="chain" id="PRO_5039156457" evidence="2">
    <location>
        <begin position="21"/>
        <end position="300"/>
    </location>
</feature>
<dbReference type="OrthoDB" id="4093285at2"/>
<evidence type="ECO:0000313" key="3">
    <source>
        <dbReference type="EMBL" id="RFS87141.1"/>
    </source>
</evidence>
<feature type="signal peptide" evidence="2">
    <location>
        <begin position="1"/>
        <end position="20"/>
    </location>
</feature>
<dbReference type="Proteomes" id="UP000262882">
    <property type="component" value="Unassembled WGS sequence"/>
</dbReference>
<dbReference type="AlphaFoldDB" id="A0A372GP27"/>
<reference evidence="3 4" key="1">
    <citation type="submission" date="2018-08" db="EMBL/GenBank/DDBJ databases">
        <title>Actinomadura spongicola sp. nov., isolated from marine sponge Leucetta chagosensis.</title>
        <authorList>
            <person name="Li L."/>
            <person name="Lin H.W."/>
        </authorList>
    </citation>
    <scope>NUCLEOTIDE SEQUENCE [LARGE SCALE GENOMIC DNA]</scope>
    <source>
        <strain evidence="3 4">LHW52907</strain>
    </source>
</reference>
<protein>
    <submittedName>
        <fullName evidence="3">Carbohydrate-binding protein</fullName>
    </submittedName>
</protein>
<comment type="caution">
    <text evidence="3">The sequence shown here is derived from an EMBL/GenBank/DDBJ whole genome shotgun (WGS) entry which is preliminary data.</text>
</comment>
<dbReference type="EMBL" id="QVNQ01000001">
    <property type="protein sequence ID" value="RFS87141.1"/>
    <property type="molecule type" value="Genomic_DNA"/>
</dbReference>
<evidence type="ECO:0000256" key="2">
    <source>
        <dbReference type="SAM" id="SignalP"/>
    </source>
</evidence>
<keyword evidence="2" id="KW-0732">Signal</keyword>
<organism evidence="3 4">
    <name type="scientific">Actinomadura spongiicola</name>
    <dbReference type="NCBI Taxonomy" id="2303421"/>
    <lineage>
        <taxon>Bacteria</taxon>
        <taxon>Bacillati</taxon>
        <taxon>Actinomycetota</taxon>
        <taxon>Actinomycetes</taxon>
        <taxon>Streptosporangiales</taxon>
        <taxon>Thermomonosporaceae</taxon>
        <taxon>Actinomadura</taxon>
    </lineage>
</organism>
<feature type="region of interest" description="Disordered" evidence="1">
    <location>
        <begin position="27"/>
        <end position="46"/>
    </location>
</feature>